<comment type="caution">
    <text evidence="2">The sequence shown here is derived from an EMBL/GenBank/DDBJ whole genome shotgun (WGS) entry which is preliminary data.</text>
</comment>
<dbReference type="AlphaFoldDB" id="A0AAE1B2K0"/>
<protein>
    <submittedName>
        <fullName evidence="2">Uncharacterized protein</fullName>
    </submittedName>
</protein>
<feature type="compositionally biased region" description="Low complexity" evidence="1">
    <location>
        <begin position="1"/>
        <end position="13"/>
    </location>
</feature>
<evidence type="ECO:0000313" key="3">
    <source>
        <dbReference type="Proteomes" id="UP001283361"/>
    </source>
</evidence>
<accession>A0AAE1B2K0</accession>
<reference evidence="2" key="1">
    <citation type="journal article" date="2023" name="G3 (Bethesda)">
        <title>A reference genome for the long-term kleptoplast-retaining sea slug Elysia crispata morphotype clarki.</title>
        <authorList>
            <person name="Eastman K.E."/>
            <person name="Pendleton A.L."/>
            <person name="Shaikh M.A."/>
            <person name="Suttiyut T."/>
            <person name="Ogas R."/>
            <person name="Tomko P."/>
            <person name="Gavelis G."/>
            <person name="Widhalm J.R."/>
            <person name="Wisecaver J.H."/>
        </authorList>
    </citation>
    <scope>NUCLEOTIDE SEQUENCE</scope>
    <source>
        <strain evidence="2">ECLA1</strain>
    </source>
</reference>
<proteinExistence type="predicted"/>
<organism evidence="2 3">
    <name type="scientific">Elysia crispata</name>
    <name type="common">lettuce slug</name>
    <dbReference type="NCBI Taxonomy" id="231223"/>
    <lineage>
        <taxon>Eukaryota</taxon>
        <taxon>Metazoa</taxon>
        <taxon>Spiralia</taxon>
        <taxon>Lophotrochozoa</taxon>
        <taxon>Mollusca</taxon>
        <taxon>Gastropoda</taxon>
        <taxon>Heterobranchia</taxon>
        <taxon>Euthyneura</taxon>
        <taxon>Panpulmonata</taxon>
        <taxon>Sacoglossa</taxon>
        <taxon>Placobranchoidea</taxon>
        <taxon>Plakobranchidae</taxon>
        <taxon>Elysia</taxon>
    </lineage>
</organism>
<keyword evidence="3" id="KW-1185">Reference proteome</keyword>
<dbReference type="EMBL" id="JAWDGP010000667">
    <property type="protein sequence ID" value="KAK3798515.1"/>
    <property type="molecule type" value="Genomic_DNA"/>
</dbReference>
<gene>
    <name evidence="2" type="ORF">RRG08_063524</name>
</gene>
<evidence type="ECO:0000256" key="1">
    <source>
        <dbReference type="SAM" id="MobiDB-lite"/>
    </source>
</evidence>
<dbReference type="Proteomes" id="UP001283361">
    <property type="component" value="Unassembled WGS sequence"/>
</dbReference>
<feature type="region of interest" description="Disordered" evidence="1">
    <location>
        <begin position="1"/>
        <end position="21"/>
    </location>
</feature>
<evidence type="ECO:0000313" key="2">
    <source>
        <dbReference type="EMBL" id="KAK3798515.1"/>
    </source>
</evidence>
<name>A0AAE1B2K0_9GAST</name>
<sequence length="157" mass="17560">MKGYEPPSKCPATLPSPPPPLGDGWTLFEIYRFRGREEGESQRSCAPALPPWADTGMPEMVGVNDLRADDIVRSMKWAYEAVRDHILTRPIRDVSCHGQAVKCTCDMNVTSCPQETLREARIYCKSMAFEPSKSDSSLKQGLSLREEDFGPVKAYCD</sequence>